<protein>
    <submittedName>
        <fullName evidence="1">Uncharacterized protein</fullName>
    </submittedName>
</protein>
<reference evidence="1" key="1">
    <citation type="submission" date="2021-08" db="EMBL/GenBank/DDBJ databases">
        <title>Novel anaerobic bacterium isolated from sea squirt in East Sea, Republic of Korea.</title>
        <authorList>
            <person name="Nguyen T.H."/>
            <person name="Li Z."/>
            <person name="Lee Y.-J."/>
            <person name="Ko J."/>
            <person name="Kim S.-G."/>
        </authorList>
    </citation>
    <scope>NUCLEOTIDE SEQUENCE</scope>
    <source>
        <strain evidence="1">KCTC 25031</strain>
    </source>
</reference>
<dbReference type="EMBL" id="CP081303">
    <property type="protein sequence ID" value="QZE15763.1"/>
    <property type="molecule type" value="Genomic_DNA"/>
</dbReference>
<gene>
    <name evidence="1" type="ORF">K4L44_07995</name>
</gene>
<evidence type="ECO:0000313" key="2">
    <source>
        <dbReference type="Proteomes" id="UP000826212"/>
    </source>
</evidence>
<proteinExistence type="predicted"/>
<keyword evidence="2" id="KW-1185">Reference proteome</keyword>
<name>A0AC61NJ49_9BACT</name>
<accession>A0AC61NJ49</accession>
<sequence>MISFKTYHTEDKSSAIRSQIGVLLVLLCFMVSILTPLNQRYHETTFYCKKRQAWFIGEKASPNQDMQKTLCQTSFSMPGLIESTVKIQKSYPTITAPKYNQHSHEELEGYLNPLYTPPKYL</sequence>
<evidence type="ECO:0000313" key="1">
    <source>
        <dbReference type="EMBL" id="QZE15763.1"/>
    </source>
</evidence>
<organism evidence="1 2">
    <name type="scientific">Halosquirtibacter laminarini</name>
    <dbReference type="NCBI Taxonomy" id="3374600"/>
    <lineage>
        <taxon>Bacteria</taxon>
        <taxon>Pseudomonadati</taxon>
        <taxon>Bacteroidota</taxon>
        <taxon>Bacteroidia</taxon>
        <taxon>Marinilabiliales</taxon>
        <taxon>Prolixibacteraceae</taxon>
        <taxon>Halosquirtibacter</taxon>
    </lineage>
</organism>
<dbReference type="Proteomes" id="UP000826212">
    <property type="component" value="Chromosome"/>
</dbReference>